<evidence type="ECO:0000256" key="1">
    <source>
        <dbReference type="ARBA" id="ARBA00022603"/>
    </source>
</evidence>
<dbReference type="Pfam" id="PF01189">
    <property type="entry name" value="Methyltr_RsmB-F"/>
    <property type="match status" value="1"/>
</dbReference>
<dbReference type="Pfam" id="PF22458">
    <property type="entry name" value="RsmF-B_ferredox"/>
    <property type="match status" value="1"/>
</dbReference>
<dbReference type="InterPro" id="IPR023267">
    <property type="entry name" value="RCMT"/>
</dbReference>
<dbReference type="EMBL" id="JANUGU010000002">
    <property type="protein sequence ID" value="MCS0658240.1"/>
    <property type="molecule type" value="Genomic_DNA"/>
</dbReference>
<dbReference type="InterPro" id="IPR054728">
    <property type="entry name" value="RsmB-like_ferredoxin"/>
</dbReference>
<dbReference type="InterPro" id="IPR001678">
    <property type="entry name" value="MeTrfase_RsmB-F_NOP2_dom"/>
</dbReference>
<dbReference type="Gene3D" id="3.30.70.1170">
    <property type="entry name" value="Sun protein, domain 3"/>
    <property type="match status" value="1"/>
</dbReference>
<keyword evidence="8" id="KW-1185">Reference proteome</keyword>
<dbReference type="GO" id="GO:0032259">
    <property type="term" value="P:methylation"/>
    <property type="evidence" value="ECO:0007669"/>
    <property type="project" value="UniProtKB-KW"/>
</dbReference>
<evidence type="ECO:0000313" key="7">
    <source>
        <dbReference type="EMBL" id="MCS0658240.1"/>
    </source>
</evidence>
<dbReference type="PRINTS" id="PR02008">
    <property type="entry name" value="RCMTFAMILY"/>
</dbReference>
<proteinExistence type="inferred from homology"/>
<evidence type="ECO:0000256" key="5">
    <source>
        <dbReference type="PROSITE-ProRule" id="PRU01023"/>
    </source>
</evidence>
<dbReference type="CDD" id="cd02440">
    <property type="entry name" value="AdoMet_MTases"/>
    <property type="match status" value="1"/>
</dbReference>
<evidence type="ECO:0000256" key="4">
    <source>
        <dbReference type="ARBA" id="ARBA00022884"/>
    </source>
</evidence>
<accession>A0ABT2CWR8</accession>
<dbReference type="SUPFAM" id="SSF53335">
    <property type="entry name" value="S-adenosyl-L-methionine-dependent methyltransferases"/>
    <property type="match status" value="1"/>
</dbReference>
<keyword evidence="3 5" id="KW-0949">S-adenosyl-L-methionine</keyword>
<reference evidence="7 8" key="1">
    <citation type="submission" date="2022-08" db="EMBL/GenBank/DDBJ databases">
        <title>Reclassification of Massilia species as members of the genera Telluria, Duganella, Pseudoduganella, Mokoshia gen. nov. and Zemynaea gen. nov. using orthogonal and non-orthogonal genome-based approaches.</title>
        <authorList>
            <person name="Bowman J.P."/>
        </authorList>
    </citation>
    <scope>NUCLEOTIDE SEQUENCE [LARGE SCALE GENOMIC DNA]</scope>
    <source>
        <strain evidence="7 8">JCM 31606</strain>
    </source>
</reference>
<dbReference type="GO" id="GO:0008168">
    <property type="term" value="F:methyltransferase activity"/>
    <property type="evidence" value="ECO:0007669"/>
    <property type="project" value="UniProtKB-KW"/>
</dbReference>
<dbReference type="PANTHER" id="PTHR22807:SF53">
    <property type="entry name" value="RIBOSOMAL RNA SMALL SUBUNIT METHYLTRANSFERASE B-RELATED"/>
    <property type="match status" value="1"/>
</dbReference>
<dbReference type="PROSITE" id="PS51686">
    <property type="entry name" value="SAM_MT_RSMB_NOP"/>
    <property type="match status" value="1"/>
</dbReference>
<comment type="caution">
    <text evidence="7">The sequence shown here is derived from an EMBL/GenBank/DDBJ whole genome shotgun (WGS) entry which is preliminary data.</text>
</comment>
<dbReference type="Gene3D" id="3.40.50.150">
    <property type="entry name" value="Vaccinia Virus protein VP39"/>
    <property type="match status" value="1"/>
</dbReference>
<evidence type="ECO:0000256" key="2">
    <source>
        <dbReference type="ARBA" id="ARBA00022679"/>
    </source>
</evidence>
<sequence>MRLPPAILANTEEVLREILRFTAPADVTLSRYFKDHPRLGGRERGAVAEAVYAVLRNKSFFTDFAGSGNAPMRRLTLLGMAEAVGAESLGGLTEEENQFLARIAQIDRSLLSPLMRSNMPQWLFDKLVAQFGEQETMELAAMLNTPAPLDLRVNSIKANRDDVVAELATAPIIAEPMPYAPLGLRVLKKPALQNLPLFKSGAIEVQDEGSQVLAQLLGARRGEMVVDFCAGAGGKTLALGAIMRNTGRLYAFDVSEKRLSKLKPRLARSGLSNVHPVVIAHERDAKVKRLAGKIDRVLVDAPCSGLGTLRRNPDVKWRQQLDAIAEMQEKQMSILDGASRLVKSGGRLVYATCSLLNEENDAVVEQFLATHDDFQLVPMSTVLAEQKIPLEMDKYLKLLPHKHNTDGFFAAVLERKPMAAKPAKAAEEDEQ</sequence>
<gene>
    <name evidence="7" type="ORF">NX778_09205</name>
</gene>
<feature type="binding site" evidence="5">
    <location>
        <position position="253"/>
    </location>
    <ligand>
        <name>S-adenosyl-L-methionine</name>
        <dbReference type="ChEBI" id="CHEBI:59789"/>
    </ligand>
</feature>
<evidence type="ECO:0000313" key="8">
    <source>
        <dbReference type="Proteomes" id="UP001204621"/>
    </source>
</evidence>
<feature type="active site" description="Nucleophile" evidence="5">
    <location>
        <position position="353"/>
    </location>
</feature>
<keyword evidence="1 5" id="KW-0489">Methyltransferase</keyword>
<dbReference type="Proteomes" id="UP001204621">
    <property type="component" value="Unassembled WGS sequence"/>
</dbReference>
<comment type="caution">
    <text evidence="5">Lacks conserved residue(s) required for the propagation of feature annotation.</text>
</comment>
<name>A0ABT2CWR8_9BURK</name>
<organism evidence="7 8">
    <name type="scientific">Massilia terrae</name>
    <dbReference type="NCBI Taxonomy" id="1811224"/>
    <lineage>
        <taxon>Bacteria</taxon>
        <taxon>Pseudomonadati</taxon>
        <taxon>Pseudomonadota</taxon>
        <taxon>Betaproteobacteria</taxon>
        <taxon>Burkholderiales</taxon>
        <taxon>Oxalobacteraceae</taxon>
        <taxon>Telluria group</taxon>
        <taxon>Massilia</taxon>
    </lineage>
</organism>
<protein>
    <submittedName>
        <fullName evidence="7">RsmB/NOP family class I SAM-dependent RNA methyltransferase</fullName>
    </submittedName>
</protein>
<keyword evidence="4 5" id="KW-0694">RNA-binding</keyword>
<dbReference type="PANTHER" id="PTHR22807">
    <property type="entry name" value="NOP2 YEAST -RELATED NOL1/NOP2/FMU SUN DOMAIN-CONTAINING"/>
    <property type="match status" value="1"/>
</dbReference>
<dbReference type="RefSeq" id="WP_258811427.1">
    <property type="nucleotide sequence ID" value="NZ_JANUGU010000002.1"/>
</dbReference>
<feature type="binding site" evidence="5">
    <location>
        <position position="300"/>
    </location>
    <ligand>
        <name>S-adenosyl-L-methionine</name>
        <dbReference type="ChEBI" id="CHEBI:59789"/>
    </ligand>
</feature>
<comment type="similarity">
    <text evidence="5">Belongs to the class I-like SAM-binding methyltransferase superfamily. RsmB/NOP family.</text>
</comment>
<evidence type="ECO:0000259" key="6">
    <source>
        <dbReference type="PROSITE" id="PS51686"/>
    </source>
</evidence>
<evidence type="ECO:0000256" key="3">
    <source>
        <dbReference type="ARBA" id="ARBA00022691"/>
    </source>
</evidence>
<keyword evidence="2 5" id="KW-0808">Transferase</keyword>
<dbReference type="InterPro" id="IPR049560">
    <property type="entry name" value="MeTrfase_RsmB-F_NOP2_cat"/>
</dbReference>
<feature type="domain" description="SAM-dependent MTase RsmB/NOP-type" evidence="6">
    <location>
        <begin position="139"/>
        <end position="416"/>
    </location>
</feature>
<dbReference type="InterPro" id="IPR029063">
    <property type="entry name" value="SAM-dependent_MTases_sf"/>
</dbReference>